<dbReference type="Proteomes" id="UP000218811">
    <property type="component" value="Unassembled WGS sequence"/>
</dbReference>
<feature type="region of interest" description="Disordered" evidence="1">
    <location>
        <begin position="244"/>
        <end position="265"/>
    </location>
</feature>
<keyword evidence="3" id="KW-1185">Reference proteome</keyword>
<proteinExistence type="predicted"/>
<dbReference type="AlphaFoldDB" id="A0A2H3JDU0"/>
<evidence type="ECO:0000313" key="2">
    <source>
        <dbReference type="EMBL" id="PCH37983.1"/>
    </source>
</evidence>
<organism evidence="2 3">
    <name type="scientific">Wolfiporia cocos (strain MD-104)</name>
    <name type="common">Brown rot fungus</name>
    <dbReference type="NCBI Taxonomy" id="742152"/>
    <lineage>
        <taxon>Eukaryota</taxon>
        <taxon>Fungi</taxon>
        <taxon>Dikarya</taxon>
        <taxon>Basidiomycota</taxon>
        <taxon>Agaricomycotina</taxon>
        <taxon>Agaricomycetes</taxon>
        <taxon>Polyporales</taxon>
        <taxon>Phaeolaceae</taxon>
        <taxon>Wolfiporia</taxon>
    </lineage>
</organism>
<sequence length="372" mass="41533">MPPKKAPDNRSRQVTDILHNLRGEHFRHERNIQRAKPRVPSSSFNKPTLPFDQIYVHRPAQDERPSPVPQRTPVRLGPQGVLEYDYPRGPTPGPQSPRSWTASSQKGKEREVDVVAWRAEALSFVLSQLPPSAASFTDAEYAPVPPLTLLCLQVLLSFYSDSDSSDAFSEELVPYLPSHLRRDLLHWTAVHSPLSTSKLLALCEPDGHVEGELIVVGPQSSLPRDYFRKDRDNPAAEDLLDVEADNADRGEANAGHSDWSWDSPDTDEYTPPPFTSLILLACAVPITTLLAFPPTLTKVSLLALPAATPVHRLPRICPLIEVLDLSFNPWLTKDSGSAGETILQRIDWSRWSHLRMLPGITNKYINFGKLTM</sequence>
<dbReference type="OMA" id="RGEHFRH"/>
<name>A0A2H3JDU0_WOLCO</name>
<accession>A0A2H3JDU0</accession>
<reference evidence="2 3" key="1">
    <citation type="journal article" date="2012" name="Science">
        <title>The Paleozoic origin of enzymatic lignin decomposition reconstructed from 31 fungal genomes.</title>
        <authorList>
            <person name="Floudas D."/>
            <person name="Binder M."/>
            <person name="Riley R."/>
            <person name="Barry K."/>
            <person name="Blanchette R.A."/>
            <person name="Henrissat B."/>
            <person name="Martinez A.T."/>
            <person name="Otillar R."/>
            <person name="Spatafora J.W."/>
            <person name="Yadav J.S."/>
            <person name="Aerts A."/>
            <person name="Benoit I."/>
            <person name="Boyd A."/>
            <person name="Carlson A."/>
            <person name="Copeland A."/>
            <person name="Coutinho P.M."/>
            <person name="de Vries R.P."/>
            <person name="Ferreira P."/>
            <person name="Findley K."/>
            <person name="Foster B."/>
            <person name="Gaskell J."/>
            <person name="Glotzer D."/>
            <person name="Gorecki P."/>
            <person name="Heitman J."/>
            <person name="Hesse C."/>
            <person name="Hori C."/>
            <person name="Igarashi K."/>
            <person name="Jurgens J.A."/>
            <person name="Kallen N."/>
            <person name="Kersten P."/>
            <person name="Kohler A."/>
            <person name="Kuees U."/>
            <person name="Kumar T.K.A."/>
            <person name="Kuo A."/>
            <person name="LaButti K."/>
            <person name="Larrondo L.F."/>
            <person name="Lindquist E."/>
            <person name="Ling A."/>
            <person name="Lombard V."/>
            <person name="Lucas S."/>
            <person name="Lundell T."/>
            <person name="Martin R."/>
            <person name="McLaughlin D.J."/>
            <person name="Morgenstern I."/>
            <person name="Morin E."/>
            <person name="Murat C."/>
            <person name="Nagy L.G."/>
            <person name="Nolan M."/>
            <person name="Ohm R.A."/>
            <person name="Patyshakuliyeva A."/>
            <person name="Rokas A."/>
            <person name="Ruiz-Duenas F.J."/>
            <person name="Sabat G."/>
            <person name="Salamov A."/>
            <person name="Samejima M."/>
            <person name="Schmutz J."/>
            <person name="Slot J.C."/>
            <person name="St John F."/>
            <person name="Stenlid J."/>
            <person name="Sun H."/>
            <person name="Sun S."/>
            <person name="Syed K."/>
            <person name="Tsang A."/>
            <person name="Wiebenga A."/>
            <person name="Young D."/>
            <person name="Pisabarro A."/>
            <person name="Eastwood D.C."/>
            <person name="Martin F."/>
            <person name="Cullen D."/>
            <person name="Grigoriev I.V."/>
            <person name="Hibbett D.S."/>
        </authorList>
    </citation>
    <scope>NUCLEOTIDE SEQUENCE [LARGE SCALE GENOMIC DNA]</scope>
    <source>
        <strain evidence="2 3">MD-104</strain>
    </source>
</reference>
<feature type="region of interest" description="Disordered" evidence="1">
    <location>
        <begin position="1"/>
        <end position="106"/>
    </location>
</feature>
<feature type="compositionally biased region" description="Basic and acidic residues" evidence="1">
    <location>
        <begin position="1"/>
        <end position="32"/>
    </location>
</feature>
<evidence type="ECO:0000313" key="3">
    <source>
        <dbReference type="Proteomes" id="UP000218811"/>
    </source>
</evidence>
<feature type="compositionally biased region" description="Polar residues" evidence="1">
    <location>
        <begin position="96"/>
        <end position="105"/>
    </location>
</feature>
<dbReference type="STRING" id="742152.A0A2H3JDU0"/>
<protein>
    <submittedName>
        <fullName evidence="2">Uncharacterized protein</fullName>
    </submittedName>
</protein>
<dbReference type="OrthoDB" id="3264363at2759"/>
<evidence type="ECO:0000256" key="1">
    <source>
        <dbReference type="SAM" id="MobiDB-lite"/>
    </source>
</evidence>
<dbReference type="EMBL" id="KB467942">
    <property type="protein sequence ID" value="PCH37983.1"/>
    <property type="molecule type" value="Genomic_DNA"/>
</dbReference>
<gene>
    <name evidence="2" type="ORF">WOLCODRAFT_148934</name>
</gene>